<reference evidence="3 4" key="1">
    <citation type="submission" date="2013-05" db="EMBL/GenBank/DDBJ databases">
        <title>Genome assembly of Chondromyces apiculatus DSM 436.</title>
        <authorList>
            <person name="Sharma G."/>
            <person name="Khatri I."/>
            <person name="Kaur C."/>
            <person name="Mayilraj S."/>
            <person name="Subramanian S."/>
        </authorList>
    </citation>
    <scope>NUCLEOTIDE SEQUENCE [LARGE SCALE GENOMIC DNA]</scope>
    <source>
        <strain evidence="3 4">DSM 436</strain>
    </source>
</reference>
<comment type="caution">
    <text evidence="3">The sequence shown here is derived from an EMBL/GenBank/DDBJ whole genome shotgun (WGS) entry which is preliminary data.</text>
</comment>
<keyword evidence="1" id="KW-1133">Transmembrane helix</keyword>
<dbReference type="AlphaFoldDB" id="A0A017T7F2"/>
<dbReference type="Proteomes" id="UP000019678">
    <property type="component" value="Unassembled WGS sequence"/>
</dbReference>
<feature type="signal peptide" evidence="2">
    <location>
        <begin position="1"/>
        <end position="27"/>
    </location>
</feature>
<keyword evidence="1" id="KW-0472">Membrane</keyword>
<keyword evidence="2" id="KW-0732">Signal</keyword>
<feature type="transmembrane region" description="Helical" evidence="1">
    <location>
        <begin position="241"/>
        <end position="265"/>
    </location>
</feature>
<accession>A0A017T7F2</accession>
<proteinExistence type="predicted"/>
<evidence type="ECO:0000313" key="4">
    <source>
        <dbReference type="Proteomes" id="UP000019678"/>
    </source>
</evidence>
<evidence type="ECO:0000256" key="2">
    <source>
        <dbReference type="SAM" id="SignalP"/>
    </source>
</evidence>
<dbReference type="eggNOG" id="COG1729">
    <property type="taxonomic scope" value="Bacteria"/>
</dbReference>
<name>A0A017T7F2_9BACT</name>
<evidence type="ECO:0000313" key="3">
    <source>
        <dbReference type="EMBL" id="EYF05183.1"/>
    </source>
</evidence>
<dbReference type="EMBL" id="ASRX01000026">
    <property type="protein sequence ID" value="EYF05183.1"/>
    <property type="molecule type" value="Genomic_DNA"/>
</dbReference>
<keyword evidence="1" id="KW-0812">Transmembrane</keyword>
<organism evidence="3 4">
    <name type="scientific">Chondromyces apiculatus DSM 436</name>
    <dbReference type="NCBI Taxonomy" id="1192034"/>
    <lineage>
        <taxon>Bacteria</taxon>
        <taxon>Pseudomonadati</taxon>
        <taxon>Myxococcota</taxon>
        <taxon>Polyangia</taxon>
        <taxon>Polyangiales</taxon>
        <taxon>Polyangiaceae</taxon>
        <taxon>Chondromyces</taxon>
    </lineage>
</organism>
<keyword evidence="4" id="KW-1185">Reference proteome</keyword>
<evidence type="ECO:0000256" key="1">
    <source>
        <dbReference type="SAM" id="Phobius"/>
    </source>
</evidence>
<feature type="transmembrane region" description="Helical" evidence="1">
    <location>
        <begin position="295"/>
        <end position="317"/>
    </location>
</feature>
<dbReference type="STRING" id="1192034.CAP_3548"/>
<dbReference type="SUPFAM" id="SSF48452">
    <property type="entry name" value="TPR-like"/>
    <property type="match status" value="1"/>
</dbReference>
<feature type="chain" id="PRO_5001500283" description="PEGA domain-containing protein" evidence="2">
    <location>
        <begin position="28"/>
        <end position="351"/>
    </location>
</feature>
<sequence length="351" mass="35996">MIMNTRSRALTMSLSLLALLAGRPAAAQEPPAPAATQDLAAAEALFDKGVTELEAGHYETACPALAESQRLDPRPGTLFALADCQDKAGKVATAAALYADYLRAVEQLKITQRLRHDKRAKMAQARQEQLAALIPELTLVLPESAPNDVLVTRDGVTFSGTSLGMALPLDPGEHVVTTRVGEGPVVEQRVTLAAGEKRVLEIQVKRAEKASPPAPAAVPKPRVTMETPVELGSGAMSGRRIGALVAGGVGVAGLALGGVTGLMALSKKSVVQEHCTGAVCDPEGKEAADAAKVPGVLSTVGFGVGAVGIATGLVLWLTEPSSTKVGGTKRGMQAMVDAGPEGAALGVKGVW</sequence>
<protein>
    <recommendedName>
        <fullName evidence="5">PEGA domain-containing protein</fullName>
    </recommendedName>
</protein>
<evidence type="ECO:0008006" key="5">
    <source>
        <dbReference type="Google" id="ProtNLM"/>
    </source>
</evidence>
<dbReference type="InterPro" id="IPR011990">
    <property type="entry name" value="TPR-like_helical_dom_sf"/>
</dbReference>
<gene>
    <name evidence="3" type="ORF">CAP_3548</name>
</gene>